<keyword evidence="11" id="KW-1185">Reference proteome</keyword>
<evidence type="ECO:0000259" key="8">
    <source>
        <dbReference type="Pfam" id="PF02687"/>
    </source>
</evidence>
<evidence type="ECO:0000256" key="7">
    <source>
        <dbReference type="SAM" id="Phobius"/>
    </source>
</evidence>
<dbReference type="OrthoDB" id="101299at2"/>
<keyword evidence="3 7" id="KW-0812">Transmembrane</keyword>
<feature type="transmembrane region" description="Helical" evidence="7">
    <location>
        <begin position="705"/>
        <end position="729"/>
    </location>
</feature>
<dbReference type="AlphaFoldDB" id="A0A4R1KZY8"/>
<feature type="transmembrane region" description="Helical" evidence="7">
    <location>
        <begin position="372"/>
        <end position="393"/>
    </location>
</feature>
<comment type="similarity">
    <text evidence="6">Belongs to the ABC-4 integral membrane protein family.</text>
</comment>
<keyword evidence="5 7" id="KW-0472">Membrane</keyword>
<feature type="transmembrane region" description="Helical" evidence="7">
    <location>
        <begin position="788"/>
        <end position="811"/>
    </location>
</feature>
<evidence type="ECO:0000313" key="11">
    <source>
        <dbReference type="Proteomes" id="UP000295210"/>
    </source>
</evidence>
<dbReference type="RefSeq" id="WP_131999145.1">
    <property type="nucleotide sequence ID" value="NZ_SMGK01000007.1"/>
</dbReference>
<gene>
    <name evidence="10" type="ORF">C7378_3345</name>
</gene>
<comment type="subcellular location">
    <subcellularLocation>
        <location evidence="1">Cell membrane</location>
        <topology evidence="1">Multi-pass membrane protein</topology>
    </subcellularLocation>
</comment>
<dbReference type="GO" id="GO:0022857">
    <property type="term" value="F:transmembrane transporter activity"/>
    <property type="evidence" value="ECO:0007669"/>
    <property type="project" value="TreeGrafter"/>
</dbReference>
<dbReference type="Pfam" id="PF12704">
    <property type="entry name" value="MacB_PCD"/>
    <property type="match status" value="2"/>
</dbReference>
<evidence type="ECO:0000256" key="2">
    <source>
        <dbReference type="ARBA" id="ARBA00022475"/>
    </source>
</evidence>
<evidence type="ECO:0000256" key="6">
    <source>
        <dbReference type="ARBA" id="ARBA00038076"/>
    </source>
</evidence>
<keyword evidence="2" id="KW-1003">Cell membrane</keyword>
<dbReference type="Pfam" id="PF02687">
    <property type="entry name" value="FtsX"/>
    <property type="match status" value="2"/>
</dbReference>
<keyword evidence="4 7" id="KW-1133">Transmembrane helix</keyword>
<proteinExistence type="inferred from homology"/>
<feature type="domain" description="ABC3 transporter permease C-terminal" evidence="8">
    <location>
        <begin position="708"/>
        <end position="817"/>
    </location>
</feature>
<dbReference type="InterPro" id="IPR050250">
    <property type="entry name" value="Macrolide_Exporter_MacB"/>
</dbReference>
<evidence type="ECO:0000259" key="9">
    <source>
        <dbReference type="Pfam" id="PF12704"/>
    </source>
</evidence>
<dbReference type="PANTHER" id="PTHR30572">
    <property type="entry name" value="MEMBRANE COMPONENT OF TRANSPORTER-RELATED"/>
    <property type="match status" value="1"/>
</dbReference>
<dbReference type="InterPro" id="IPR025857">
    <property type="entry name" value="MacB_PCD"/>
</dbReference>
<feature type="transmembrane region" description="Helical" evidence="7">
    <location>
        <begin position="331"/>
        <end position="352"/>
    </location>
</feature>
<feature type="domain" description="ABC3 transporter permease C-terminal" evidence="8">
    <location>
        <begin position="281"/>
        <end position="398"/>
    </location>
</feature>
<feature type="transmembrane region" description="Helical" evidence="7">
    <location>
        <begin position="24"/>
        <end position="47"/>
    </location>
</feature>
<evidence type="ECO:0000313" key="10">
    <source>
        <dbReference type="EMBL" id="TCK70190.1"/>
    </source>
</evidence>
<feature type="transmembrane region" description="Helical" evidence="7">
    <location>
        <begin position="423"/>
        <end position="443"/>
    </location>
</feature>
<feature type="domain" description="MacB-like periplasmic core" evidence="9">
    <location>
        <begin position="426"/>
        <end position="672"/>
    </location>
</feature>
<feature type="transmembrane region" description="Helical" evidence="7">
    <location>
        <begin position="757"/>
        <end position="776"/>
    </location>
</feature>
<name>A0A4R1KZY8_9BACT</name>
<dbReference type="PANTHER" id="PTHR30572:SF4">
    <property type="entry name" value="ABC TRANSPORTER PERMEASE YTRF"/>
    <property type="match status" value="1"/>
</dbReference>
<reference evidence="10 11" key="1">
    <citation type="submission" date="2019-03" db="EMBL/GenBank/DDBJ databases">
        <title>Genomic Encyclopedia of Type Strains, Phase IV (KMG-IV): sequencing the most valuable type-strain genomes for metagenomic binning, comparative biology and taxonomic classification.</title>
        <authorList>
            <person name="Goeker M."/>
        </authorList>
    </citation>
    <scope>NUCLEOTIDE SEQUENCE [LARGE SCALE GENOMIC DNA]</scope>
    <source>
        <strain evidence="10 11">DSM 103428</strain>
    </source>
</reference>
<evidence type="ECO:0000256" key="3">
    <source>
        <dbReference type="ARBA" id="ARBA00022692"/>
    </source>
</evidence>
<evidence type="ECO:0000256" key="4">
    <source>
        <dbReference type="ARBA" id="ARBA00022989"/>
    </source>
</evidence>
<dbReference type="EMBL" id="SMGK01000007">
    <property type="protein sequence ID" value="TCK70190.1"/>
    <property type="molecule type" value="Genomic_DNA"/>
</dbReference>
<evidence type="ECO:0000256" key="1">
    <source>
        <dbReference type="ARBA" id="ARBA00004651"/>
    </source>
</evidence>
<dbReference type="InterPro" id="IPR017800">
    <property type="entry name" value="ADOP"/>
</dbReference>
<feature type="domain" description="MacB-like periplasmic core" evidence="9">
    <location>
        <begin position="26"/>
        <end position="241"/>
    </location>
</feature>
<protein>
    <submittedName>
        <fullName evidence="10">Putative permease</fullName>
    </submittedName>
</protein>
<dbReference type="InterPro" id="IPR003838">
    <property type="entry name" value="ABC3_permease_C"/>
</dbReference>
<comment type="caution">
    <text evidence="10">The sequence shown here is derived from an EMBL/GenBank/DDBJ whole genome shotgun (WGS) entry which is preliminary data.</text>
</comment>
<accession>A0A4R1KZY8</accession>
<dbReference type="NCBIfam" id="TIGR03434">
    <property type="entry name" value="ADOP"/>
    <property type="match status" value="1"/>
</dbReference>
<organism evidence="10 11">
    <name type="scientific">Acidipila rosea</name>
    <dbReference type="NCBI Taxonomy" id="768535"/>
    <lineage>
        <taxon>Bacteria</taxon>
        <taxon>Pseudomonadati</taxon>
        <taxon>Acidobacteriota</taxon>
        <taxon>Terriglobia</taxon>
        <taxon>Terriglobales</taxon>
        <taxon>Acidobacteriaceae</taxon>
        <taxon>Acidipila</taxon>
    </lineage>
</organism>
<dbReference type="Proteomes" id="UP000295210">
    <property type="component" value="Unassembled WGS sequence"/>
</dbReference>
<dbReference type="GO" id="GO:0005886">
    <property type="term" value="C:plasma membrane"/>
    <property type="evidence" value="ECO:0007669"/>
    <property type="project" value="UniProtKB-SubCell"/>
</dbReference>
<sequence length="828" mass="89895">MEALLTNLLSDLRYSTRQLIKTPAFTLTALITLALGIGVNAAMFSVIDQVLLRPLPYERADRIVEVGGQSQTGRSLDAVSWPDVRDWRARSHAFQQIGFYAIQFETMGEKDSAKLVPEPLVSVNFFDIFGVQPMLGRGFTADDIKPGRSNVIVLGYSVWKSAYHGDPNIVGQTVKINGDPHQVIGVMPQSFVFPADIGDESFAPLPLDDAEMQKRDNAGLEVVGLLRPGVSIEQARNEINSIHRQLLHEYPKDESKDPLKVETYRDFATDRFRPALYALSFAVVAVWLIACANVAGLMLTRASSRRREIAIRGALGAPRGRLLQQFLTESMLLAMGGGAIGLLLAVGALRVLKHYLAHQVFYGDHVQINVPVLLFLLFVSCLSALLFGLIPGWEAANLPAQEGLRDGSASAGTGKGQARLRDAFVIGEVALTLALLIAAGLMMQTLFRLRHTSLGFVPEHVVTGSIYLPTHGVWFTQKANENGPTIMQALYQPMVDKLRNTPGIESAGLTTVRPMMPNWSFSAGIVVKGRPKPDHGDEMNAAVRAADAGYFKTFGVRLLRGRMFDGEDTVSSPVSLIVNQALVKRVFPNEEPLGKQIQISDSGPREWATIVGVAEDVHQQTAGAAPLPEVDINLNQLTPKDDMYVIVTSFLMNVGVRTRLPDAVAEAAIRNAVHQLEPDAAIDNLESMQQVIDDSLGSQTLTARLLGLFGFAALLIAAAGIYGLLAYSVSQRTRELGLRLALGAQRGDVQWLVMRHALWLLGTGAALGIGVALLASRAMRAFLYGFHGFDVFTIAAVVAVLGLCGLLASYIPARRASLIDPMEALRSE</sequence>
<evidence type="ECO:0000256" key="5">
    <source>
        <dbReference type="ARBA" id="ARBA00023136"/>
    </source>
</evidence>
<feature type="transmembrane region" description="Helical" evidence="7">
    <location>
        <begin position="275"/>
        <end position="299"/>
    </location>
</feature>